<name>A0A7J7J302_BUGNE</name>
<reference evidence="1" key="1">
    <citation type="submission" date="2020-06" db="EMBL/GenBank/DDBJ databases">
        <title>Draft genome of Bugula neritina, a colonial animal packing powerful symbionts and potential medicines.</title>
        <authorList>
            <person name="Rayko M."/>
        </authorList>
    </citation>
    <scope>NUCLEOTIDE SEQUENCE [LARGE SCALE GENOMIC DNA]</scope>
    <source>
        <strain evidence="1">Kwan_BN1</strain>
    </source>
</reference>
<accession>A0A7J7J302</accession>
<dbReference type="Proteomes" id="UP000593567">
    <property type="component" value="Unassembled WGS sequence"/>
</dbReference>
<keyword evidence="2" id="KW-1185">Reference proteome</keyword>
<sequence>MEKPSLAQNCEFGNVVNDNIKYRLLTGIKTRLSIELQQLTEEQLTKESQRDNTEKPCECCTRATSRCSCDKEKKCSAKKAYNGYYEQLP</sequence>
<comment type="caution">
    <text evidence="1">The sequence shown here is derived from an EMBL/GenBank/DDBJ whole genome shotgun (WGS) entry which is preliminary data.</text>
</comment>
<evidence type="ECO:0000313" key="2">
    <source>
        <dbReference type="Proteomes" id="UP000593567"/>
    </source>
</evidence>
<protein>
    <submittedName>
        <fullName evidence="1">Uncharacterized protein</fullName>
    </submittedName>
</protein>
<gene>
    <name evidence="1" type="ORF">EB796_021104</name>
</gene>
<dbReference type="EMBL" id="VXIV02003159">
    <property type="protein sequence ID" value="KAF6020580.1"/>
    <property type="molecule type" value="Genomic_DNA"/>
</dbReference>
<organism evidence="1 2">
    <name type="scientific">Bugula neritina</name>
    <name type="common">Brown bryozoan</name>
    <name type="synonym">Sertularia neritina</name>
    <dbReference type="NCBI Taxonomy" id="10212"/>
    <lineage>
        <taxon>Eukaryota</taxon>
        <taxon>Metazoa</taxon>
        <taxon>Spiralia</taxon>
        <taxon>Lophotrochozoa</taxon>
        <taxon>Bryozoa</taxon>
        <taxon>Gymnolaemata</taxon>
        <taxon>Cheilostomatida</taxon>
        <taxon>Flustrina</taxon>
        <taxon>Buguloidea</taxon>
        <taxon>Bugulidae</taxon>
        <taxon>Bugula</taxon>
    </lineage>
</organism>
<evidence type="ECO:0000313" key="1">
    <source>
        <dbReference type="EMBL" id="KAF6020580.1"/>
    </source>
</evidence>
<proteinExistence type="predicted"/>
<dbReference type="AlphaFoldDB" id="A0A7J7J302"/>